<dbReference type="SUPFAM" id="SSF51206">
    <property type="entry name" value="cAMP-binding domain-like"/>
    <property type="match status" value="1"/>
</dbReference>
<dbReference type="GO" id="GO:0016301">
    <property type="term" value="F:kinase activity"/>
    <property type="evidence" value="ECO:0007669"/>
    <property type="project" value="UniProtKB-KW"/>
</dbReference>
<dbReference type="InterPro" id="IPR018490">
    <property type="entry name" value="cNMP-bd_dom_sf"/>
</dbReference>
<dbReference type="SUPFAM" id="SSF46785">
    <property type="entry name" value="Winged helix' DNA-binding domain"/>
    <property type="match status" value="1"/>
</dbReference>
<dbReference type="InterPro" id="IPR012318">
    <property type="entry name" value="HTH_CRP"/>
</dbReference>
<dbReference type="InterPro" id="IPR036390">
    <property type="entry name" value="WH_DNA-bd_sf"/>
</dbReference>
<protein>
    <submittedName>
        <fullName evidence="6">cAMP-binding domain of CRP or a regulatory subunit of cAMP-dependent protein kinases</fullName>
    </submittedName>
</protein>
<evidence type="ECO:0000313" key="7">
    <source>
        <dbReference type="Proteomes" id="UP000199039"/>
    </source>
</evidence>
<keyword evidence="7" id="KW-1185">Reference proteome</keyword>
<dbReference type="GO" id="GO:0005829">
    <property type="term" value="C:cytosol"/>
    <property type="evidence" value="ECO:0007669"/>
    <property type="project" value="TreeGrafter"/>
</dbReference>
<dbReference type="STRING" id="1814289.SAMN05216410_3251"/>
<gene>
    <name evidence="6" type="ORF">SAMN05216410_3251</name>
</gene>
<dbReference type="InterPro" id="IPR050397">
    <property type="entry name" value="Env_Response_Regulators"/>
</dbReference>
<dbReference type="Gene3D" id="2.60.120.10">
    <property type="entry name" value="Jelly Rolls"/>
    <property type="match status" value="1"/>
</dbReference>
<keyword evidence="1" id="KW-0805">Transcription regulation</keyword>
<dbReference type="SMART" id="SM00100">
    <property type="entry name" value="cNMP"/>
    <property type="match status" value="1"/>
</dbReference>
<feature type="domain" description="HTH crp-type" evidence="5">
    <location>
        <begin position="179"/>
        <end position="254"/>
    </location>
</feature>
<evidence type="ECO:0000259" key="5">
    <source>
        <dbReference type="PROSITE" id="PS51063"/>
    </source>
</evidence>
<dbReference type="PANTHER" id="PTHR24567:SF28">
    <property type="entry name" value="LISTERIOLYSIN REGULATORY PROTEIN"/>
    <property type="match status" value="1"/>
</dbReference>
<dbReference type="OrthoDB" id="156829at2"/>
<dbReference type="PROSITE" id="PS51063">
    <property type="entry name" value="HTH_CRP_2"/>
    <property type="match status" value="1"/>
</dbReference>
<keyword evidence="6" id="KW-0808">Transferase</keyword>
<dbReference type="SMART" id="SM00419">
    <property type="entry name" value="HTH_CRP"/>
    <property type="match status" value="1"/>
</dbReference>
<evidence type="ECO:0000256" key="2">
    <source>
        <dbReference type="ARBA" id="ARBA00023125"/>
    </source>
</evidence>
<evidence type="ECO:0000256" key="3">
    <source>
        <dbReference type="ARBA" id="ARBA00023163"/>
    </source>
</evidence>
<dbReference type="EMBL" id="FMYH01000007">
    <property type="protein sequence ID" value="SDD40353.1"/>
    <property type="molecule type" value="Genomic_DNA"/>
</dbReference>
<dbReference type="GO" id="GO:0003700">
    <property type="term" value="F:DNA-binding transcription factor activity"/>
    <property type="evidence" value="ECO:0007669"/>
    <property type="project" value="TreeGrafter"/>
</dbReference>
<dbReference type="Gene3D" id="1.10.10.10">
    <property type="entry name" value="Winged helix-like DNA-binding domain superfamily/Winged helix DNA-binding domain"/>
    <property type="match status" value="1"/>
</dbReference>
<keyword evidence="3" id="KW-0804">Transcription</keyword>
<name>A0A1G6UGC9_9MICO</name>
<dbReference type="GO" id="GO:0003677">
    <property type="term" value="F:DNA binding"/>
    <property type="evidence" value="ECO:0007669"/>
    <property type="project" value="UniProtKB-KW"/>
</dbReference>
<feature type="domain" description="Cyclic nucleotide-binding" evidence="4">
    <location>
        <begin position="45"/>
        <end position="165"/>
    </location>
</feature>
<dbReference type="InterPro" id="IPR036388">
    <property type="entry name" value="WH-like_DNA-bd_sf"/>
</dbReference>
<dbReference type="Pfam" id="PF13545">
    <property type="entry name" value="HTH_Crp_2"/>
    <property type="match status" value="1"/>
</dbReference>
<dbReference type="RefSeq" id="WP_093185169.1">
    <property type="nucleotide sequence ID" value="NZ_FMYH01000007.1"/>
</dbReference>
<accession>A0A1G6UGC9</accession>
<dbReference type="CDD" id="cd00038">
    <property type="entry name" value="CAP_ED"/>
    <property type="match status" value="1"/>
</dbReference>
<organism evidence="6 7">
    <name type="scientific">Sanguibacter gelidistatuariae</name>
    <dbReference type="NCBI Taxonomy" id="1814289"/>
    <lineage>
        <taxon>Bacteria</taxon>
        <taxon>Bacillati</taxon>
        <taxon>Actinomycetota</taxon>
        <taxon>Actinomycetes</taxon>
        <taxon>Micrococcales</taxon>
        <taxon>Sanguibacteraceae</taxon>
        <taxon>Sanguibacter</taxon>
    </lineage>
</organism>
<reference evidence="6 7" key="1">
    <citation type="submission" date="2016-09" db="EMBL/GenBank/DDBJ databases">
        <authorList>
            <person name="Capua I."/>
            <person name="De Benedictis P."/>
            <person name="Joannis T."/>
            <person name="Lombin L.H."/>
            <person name="Cattoli G."/>
        </authorList>
    </citation>
    <scope>NUCLEOTIDE SEQUENCE [LARGE SCALE GENOMIC DNA]</scope>
    <source>
        <strain evidence="6 7">ISLP-3</strain>
    </source>
</reference>
<sequence length="262" mass="27863">MSPDPRDPTRPGPSGRRQIPLRAACAEPHSCPAPVRMRVLQRVPLFAGLSDDELTGIDARMTSLAWATGDALYRAGDPAEHLFVMAAGRAKAWRGTPDGQEIVVDLLAPGDLFGGLQVLGQLRHTETVQALSTTCALRIGSAAFRELLGDYPQVALRALDDTAALLTQARSDVAQVSSATVAQRVAARLVRLADKFGRDLGDGRGTLIHLPLTRRDLAGMTGSTPESVSRVMSALRKDGVIDSGRGWTAVVDRDRLAALAEG</sequence>
<dbReference type="InterPro" id="IPR000595">
    <property type="entry name" value="cNMP-bd_dom"/>
</dbReference>
<evidence type="ECO:0000256" key="1">
    <source>
        <dbReference type="ARBA" id="ARBA00023015"/>
    </source>
</evidence>
<dbReference type="CDD" id="cd00092">
    <property type="entry name" value="HTH_CRP"/>
    <property type="match status" value="1"/>
</dbReference>
<dbReference type="Proteomes" id="UP000199039">
    <property type="component" value="Unassembled WGS sequence"/>
</dbReference>
<dbReference type="PANTHER" id="PTHR24567">
    <property type="entry name" value="CRP FAMILY TRANSCRIPTIONAL REGULATORY PROTEIN"/>
    <property type="match status" value="1"/>
</dbReference>
<keyword evidence="2" id="KW-0238">DNA-binding</keyword>
<dbReference type="PROSITE" id="PS50042">
    <property type="entry name" value="CNMP_BINDING_3"/>
    <property type="match status" value="1"/>
</dbReference>
<dbReference type="InterPro" id="IPR014710">
    <property type="entry name" value="RmlC-like_jellyroll"/>
</dbReference>
<dbReference type="AlphaFoldDB" id="A0A1G6UGC9"/>
<dbReference type="PRINTS" id="PR00034">
    <property type="entry name" value="HTHCRP"/>
</dbReference>
<keyword evidence="6" id="KW-0418">Kinase</keyword>
<proteinExistence type="predicted"/>
<dbReference type="Pfam" id="PF00027">
    <property type="entry name" value="cNMP_binding"/>
    <property type="match status" value="1"/>
</dbReference>
<evidence type="ECO:0000259" key="4">
    <source>
        <dbReference type="PROSITE" id="PS50042"/>
    </source>
</evidence>
<evidence type="ECO:0000313" key="6">
    <source>
        <dbReference type="EMBL" id="SDD40353.1"/>
    </source>
</evidence>